<name>A0A895XTJ8_9ACTN</name>
<dbReference type="RefSeq" id="WP_213172646.1">
    <property type="nucleotide sequence ID" value="NZ_CP070496.1"/>
</dbReference>
<keyword evidence="1" id="KW-1133">Transmembrane helix</keyword>
<organism evidence="3 4">
    <name type="scientific">Natronoglycomyces albus</name>
    <dbReference type="NCBI Taxonomy" id="2811108"/>
    <lineage>
        <taxon>Bacteria</taxon>
        <taxon>Bacillati</taxon>
        <taxon>Actinomycetota</taxon>
        <taxon>Actinomycetes</taxon>
        <taxon>Glycomycetales</taxon>
        <taxon>Glycomycetaceae</taxon>
        <taxon>Natronoglycomyces</taxon>
    </lineage>
</organism>
<feature type="transmembrane region" description="Helical" evidence="1">
    <location>
        <begin position="55"/>
        <end position="77"/>
    </location>
</feature>
<dbReference type="Proteomes" id="UP000662939">
    <property type="component" value="Chromosome"/>
</dbReference>
<dbReference type="AlphaFoldDB" id="A0A895XTJ8"/>
<dbReference type="EMBL" id="CP070496">
    <property type="protein sequence ID" value="QSB06635.1"/>
    <property type="molecule type" value="Genomic_DNA"/>
</dbReference>
<dbReference type="Pfam" id="PF03703">
    <property type="entry name" value="bPH_2"/>
    <property type="match status" value="1"/>
</dbReference>
<feature type="transmembrane region" description="Helical" evidence="1">
    <location>
        <begin position="26"/>
        <end position="49"/>
    </location>
</feature>
<dbReference type="InterPro" id="IPR005182">
    <property type="entry name" value="YdbS-like_PH"/>
</dbReference>
<protein>
    <submittedName>
        <fullName evidence="3">PH domain-containing protein</fullName>
    </submittedName>
</protein>
<gene>
    <name evidence="3" type="ORF">JQS30_07000</name>
</gene>
<keyword evidence="1" id="KW-0472">Membrane</keyword>
<evidence type="ECO:0000313" key="3">
    <source>
        <dbReference type="EMBL" id="QSB06635.1"/>
    </source>
</evidence>
<reference evidence="3" key="1">
    <citation type="submission" date="2021-02" db="EMBL/GenBank/DDBJ databases">
        <title>Natronoglycomyces albus gen. nov., sp. nov, a haloalkaliphilic actinobacterium from a soda solonchak soil.</title>
        <authorList>
            <person name="Sorokin D.Y."/>
            <person name="Khijniak T.V."/>
            <person name="Zakharycheva A.P."/>
            <person name="Boueva O.V."/>
            <person name="Ariskina E.V."/>
            <person name="Hahnke R.L."/>
            <person name="Bunk B."/>
            <person name="Sproer C."/>
            <person name="Schumann P."/>
            <person name="Evtushenko L.I."/>
            <person name="Kublanov I.V."/>
        </authorList>
    </citation>
    <scope>NUCLEOTIDE SEQUENCE</scope>
    <source>
        <strain evidence="3">DSM 106290</strain>
    </source>
</reference>
<evidence type="ECO:0000259" key="2">
    <source>
        <dbReference type="Pfam" id="PF03703"/>
    </source>
</evidence>
<proteinExistence type="predicted"/>
<keyword evidence="4" id="KW-1185">Reference proteome</keyword>
<evidence type="ECO:0000313" key="4">
    <source>
        <dbReference type="Proteomes" id="UP000662939"/>
    </source>
</evidence>
<dbReference type="PANTHER" id="PTHR34473:SF3">
    <property type="entry name" value="TRANSMEMBRANE PROTEIN-RELATED"/>
    <property type="match status" value="1"/>
</dbReference>
<dbReference type="KEGG" id="nav:JQS30_07000"/>
<dbReference type="PANTHER" id="PTHR34473">
    <property type="entry name" value="UPF0699 TRANSMEMBRANE PROTEIN YDBS"/>
    <property type="match status" value="1"/>
</dbReference>
<keyword evidence="1" id="KW-0812">Transmembrane</keyword>
<evidence type="ECO:0000256" key="1">
    <source>
        <dbReference type="SAM" id="Phobius"/>
    </source>
</evidence>
<accession>A0A895XTJ8</accession>
<sequence>MRQHPVWDFWPNELSWQPMPPQLTTVWLLGMAVRMLILLCVLVIGGILWLNLTGLWLALGIVATLTIVRSIIIVRAVKAWGFAERDRDILVKHGLLTRRLSIVPYGRIQLVDIKAGPIERIFDLTSVQVKTAALDAPTVIPGLEPEVARALRDRLARLASEAREGL</sequence>
<feature type="domain" description="YdbS-like PH" evidence="2">
    <location>
        <begin position="78"/>
        <end position="155"/>
    </location>
</feature>